<organism evidence="2 3">
    <name type="scientific">Phytophthora citrophthora</name>
    <dbReference type="NCBI Taxonomy" id="4793"/>
    <lineage>
        <taxon>Eukaryota</taxon>
        <taxon>Sar</taxon>
        <taxon>Stramenopiles</taxon>
        <taxon>Oomycota</taxon>
        <taxon>Peronosporomycetes</taxon>
        <taxon>Peronosporales</taxon>
        <taxon>Peronosporaceae</taxon>
        <taxon>Phytophthora</taxon>
    </lineage>
</organism>
<evidence type="ECO:0000313" key="2">
    <source>
        <dbReference type="EMBL" id="KAK1935622.1"/>
    </source>
</evidence>
<dbReference type="GO" id="GO:0005576">
    <property type="term" value="C:extracellular region"/>
    <property type="evidence" value="ECO:0007669"/>
    <property type="project" value="InterPro"/>
</dbReference>
<feature type="compositionally biased region" description="Low complexity" evidence="1">
    <location>
        <begin position="167"/>
        <end position="228"/>
    </location>
</feature>
<proteinExistence type="predicted"/>
<gene>
    <name evidence="2" type="ORF">P3T76_010317</name>
</gene>
<comment type="caution">
    <text evidence="2">The sequence shown here is derived from an EMBL/GenBank/DDBJ whole genome shotgun (WGS) entry which is preliminary data.</text>
</comment>
<dbReference type="Proteomes" id="UP001259832">
    <property type="component" value="Unassembled WGS sequence"/>
</dbReference>
<accession>A0AAD9GC59</accession>
<dbReference type="AlphaFoldDB" id="A0AAD9GC59"/>
<dbReference type="EMBL" id="JASMQC010000022">
    <property type="protein sequence ID" value="KAK1935622.1"/>
    <property type="molecule type" value="Genomic_DNA"/>
</dbReference>
<reference evidence="2" key="1">
    <citation type="submission" date="2023-08" db="EMBL/GenBank/DDBJ databases">
        <title>Reference Genome Resource for the Citrus Pathogen Phytophthora citrophthora.</title>
        <authorList>
            <person name="Moller H."/>
            <person name="Coetzee B."/>
            <person name="Rose L.J."/>
            <person name="Van Niekerk J.M."/>
        </authorList>
    </citation>
    <scope>NUCLEOTIDE SEQUENCE</scope>
    <source>
        <strain evidence="2">STE-U-9442</strain>
    </source>
</reference>
<keyword evidence="3" id="KW-1185">Reference proteome</keyword>
<sequence>MFLRLSLDTTDTLQVIKTYNTSRRQDILQYQPSFNHNSFYHFKRTSYHQPRSLNSTSTTTTSMISTRSSVLLLATSSALAFQGHADATPCDADNYSKIATAVQTLRANCASWAAYLANGGVWTCDSKCHDAVVSLVDTLPDCTYGGPYGQNYKEVVENMVKSCGGQETSTSESTTAPSSTTTAPSVTTETPSATTAAPSSSNDSNNSTETATTDAPTATTESEIPTTGNDDDTKTNTSSTSGSVDAGDAGTPASDVSTTSGYLAVESVVHSIVFYLDLPTFDALLQFIQAAPELQLYLKDGALWTQLSKAHFGGPRCPEMAVEPHPLQRRNWDWTSRDRTCIQLQEFLQSMDDLARFDEVASVMAGDIQYVNAVDGQPLDGIVFPTNPNLTNFHIGAAAAGPAHSSMTSMQVSVANLPCNTVSFGYRFEPDCNQFIIVNNGSWRLSCSKSLFAVEVLRRNFFGRLYEKLLRKRLGKLGCGPFLIIPLPVAVFLIDSFLVDPKGPVVDELRLHMTLRYRKTLGG</sequence>
<dbReference type="SMART" id="SM01187">
    <property type="entry name" value="Elicitin"/>
    <property type="match status" value="1"/>
</dbReference>
<evidence type="ECO:0008006" key="4">
    <source>
        <dbReference type="Google" id="ProtNLM"/>
    </source>
</evidence>
<protein>
    <recommendedName>
        <fullName evidence="4">Elicitin</fullName>
    </recommendedName>
</protein>
<evidence type="ECO:0000313" key="3">
    <source>
        <dbReference type="Proteomes" id="UP001259832"/>
    </source>
</evidence>
<feature type="region of interest" description="Disordered" evidence="1">
    <location>
        <begin position="163"/>
        <end position="257"/>
    </location>
</feature>
<name>A0AAD9GC59_9STRA</name>
<dbReference type="InterPro" id="IPR002200">
    <property type="entry name" value="Elicitin"/>
</dbReference>
<evidence type="ECO:0000256" key="1">
    <source>
        <dbReference type="SAM" id="MobiDB-lite"/>
    </source>
</evidence>